<accession>A0ABU4WBK3</accession>
<evidence type="ECO:0000313" key="2">
    <source>
        <dbReference type="Proteomes" id="UP001279681"/>
    </source>
</evidence>
<keyword evidence="2" id="KW-1185">Reference proteome</keyword>
<protein>
    <recommendedName>
        <fullName evidence="3">Ribosome-binding factor A</fullName>
    </recommendedName>
</protein>
<organism evidence="1 2">
    <name type="scientific">Candidatus Cetobacterium colombiensis</name>
    <dbReference type="NCBI Taxonomy" id="3073100"/>
    <lineage>
        <taxon>Bacteria</taxon>
        <taxon>Fusobacteriati</taxon>
        <taxon>Fusobacteriota</taxon>
        <taxon>Fusobacteriia</taxon>
        <taxon>Fusobacteriales</taxon>
        <taxon>Fusobacteriaceae</taxon>
        <taxon>Cetobacterium</taxon>
    </lineage>
</organism>
<proteinExistence type="predicted"/>
<evidence type="ECO:0000313" key="1">
    <source>
        <dbReference type="EMBL" id="MDX8336901.1"/>
    </source>
</evidence>
<sequence>MINLELEKLIRKIATEIDEKIKNFDFKVKDITFDKKDDEILKIRITKK</sequence>
<dbReference type="RefSeq" id="WP_156110639.1">
    <property type="nucleotide sequence ID" value="NZ_JAVIKH010000015.1"/>
</dbReference>
<comment type="caution">
    <text evidence="1">The sequence shown here is derived from an EMBL/GenBank/DDBJ whole genome shotgun (WGS) entry which is preliminary data.</text>
</comment>
<reference evidence="2" key="1">
    <citation type="submission" date="2023-07" db="EMBL/GenBank/DDBJ databases">
        <authorList>
            <person name="Colorado M.A."/>
            <person name="Villamil L.M."/>
            <person name="Melo J.F."/>
            <person name="Rodriguez J.A."/>
            <person name="Ruiz R.Y."/>
        </authorList>
    </citation>
    <scope>NUCLEOTIDE SEQUENCE [LARGE SCALE GENOMIC DNA]</scope>
    <source>
        <strain evidence="2">C33</strain>
    </source>
</reference>
<name>A0ABU4WBK3_9FUSO</name>
<evidence type="ECO:0008006" key="3">
    <source>
        <dbReference type="Google" id="ProtNLM"/>
    </source>
</evidence>
<gene>
    <name evidence="1" type="ORF">RFV38_10400</name>
</gene>
<dbReference type="Proteomes" id="UP001279681">
    <property type="component" value="Unassembled WGS sequence"/>
</dbReference>
<dbReference type="EMBL" id="JAVIKH010000015">
    <property type="protein sequence ID" value="MDX8336901.1"/>
    <property type="molecule type" value="Genomic_DNA"/>
</dbReference>